<dbReference type="EMBL" id="SMGO01000001">
    <property type="protein sequence ID" value="TCK85293.1"/>
    <property type="molecule type" value="Genomic_DNA"/>
</dbReference>
<gene>
    <name evidence="2" type="ORF">C8N28_0597</name>
</gene>
<dbReference type="Pfam" id="PF00027">
    <property type="entry name" value="cNMP_binding"/>
    <property type="match status" value="1"/>
</dbReference>
<dbReference type="InterPro" id="IPR014710">
    <property type="entry name" value="RmlC-like_jellyroll"/>
</dbReference>
<reference evidence="2 3" key="1">
    <citation type="submission" date="2019-03" db="EMBL/GenBank/DDBJ databases">
        <title>Genomic Encyclopedia of Archaeal and Bacterial Type Strains, Phase II (KMG-II): from individual species to whole genera.</title>
        <authorList>
            <person name="Goeker M."/>
        </authorList>
    </citation>
    <scope>NUCLEOTIDE SEQUENCE [LARGE SCALE GENOMIC DNA]</scope>
    <source>
        <strain evidence="2 3">DSM 22554</strain>
    </source>
</reference>
<evidence type="ECO:0000313" key="3">
    <source>
        <dbReference type="Proteomes" id="UP000294616"/>
    </source>
</evidence>
<evidence type="ECO:0000313" key="2">
    <source>
        <dbReference type="EMBL" id="TCK85293.1"/>
    </source>
</evidence>
<accession>A0A4R1M6C3</accession>
<dbReference type="AlphaFoldDB" id="A0A4R1M6C3"/>
<sequence length="208" mass="24201">MRKAVYEEISIFDTLMIRLYIAVTIERILDQIYVLPEASKTLMLSYITADSFQKGHILLKADRVEKAVYFIKKGIVRAFAPQAEQDVTFWFGEEGETILSMKSYVANEKGYENVELLEDCELFELKIDMLHKLYNQDIHIANWGRRLAEKELLKIENRVVSTELLSAKKRYDSLLENSPGLIQRVPLKYIASYLSITQVSLSRIRKEK</sequence>
<protein>
    <submittedName>
        <fullName evidence="2">CRP-like cAMP-binding protein</fullName>
    </submittedName>
</protein>
<proteinExistence type="predicted"/>
<comment type="caution">
    <text evidence="2">The sequence shown here is derived from an EMBL/GenBank/DDBJ whole genome shotgun (WGS) entry which is preliminary data.</text>
</comment>
<feature type="domain" description="Cyclic nucleotide-binding" evidence="1">
    <location>
        <begin position="51"/>
        <end position="137"/>
    </location>
</feature>
<dbReference type="InterPro" id="IPR018490">
    <property type="entry name" value="cNMP-bd_dom_sf"/>
</dbReference>
<evidence type="ECO:0000259" key="1">
    <source>
        <dbReference type="Pfam" id="PF00027"/>
    </source>
</evidence>
<dbReference type="Proteomes" id="UP000294616">
    <property type="component" value="Unassembled WGS sequence"/>
</dbReference>
<name>A0A4R1M6C3_9SPHI</name>
<organism evidence="2 3">
    <name type="scientific">Albibacterium bauzanense</name>
    <dbReference type="NCBI Taxonomy" id="653929"/>
    <lineage>
        <taxon>Bacteria</taxon>
        <taxon>Pseudomonadati</taxon>
        <taxon>Bacteroidota</taxon>
        <taxon>Sphingobacteriia</taxon>
        <taxon>Sphingobacteriales</taxon>
        <taxon>Sphingobacteriaceae</taxon>
        <taxon>Albibacterium</taxon>
    </lineage>
</organism>
<keyword evidence="3" id="KW-1185">Reference proteome</keyword>
<dbReference type="Gene3D" id="2.60.120.10">
    <property type="entry name" value="Jelly Rolls"/>
    <property type="match status" value="1"/>
</dbReference>
<dbReference type="InterPro" id="IPR000595">
    <property type="entry name" value="cNMP-bd_dom"/>
</dbReference>
<dbReference type="SUPFAM" id="SSF51206">
    <property type="entry name" value="cAMP-binding domain-like"/>
    <property type="match status" value="1"/>
</dbReference>